<feature type="transmembrane region" description="Helical" evidence="1">
    <location>
        <begin position="145"/>
        <end position="166"/>
    </location>
</feature>
<dbReference type="AlphaFoldDB" id="A0A1V9FVN7"/>
<dbReference type="RefSeq" id="WP_081149399.1">
    <property type="nucleotide sequence ID" value="NZ_LVYD01000051.1"/>
</dbReference>
<reference evidence="2 3" key="1">
    <citation type="submission" date="2016-03" db="EMBL/GenBank/DDBJ databases">
        <title>Niastella vici sp. nov., isolated from farmland soil.</title>
        <authorList>
            <person name="Chen L."/>
            <person name="Wang D."/>
            <person name="Yang S."/>
            <person name="Wang G."/>
        </authorList>
    </citation>
    <scope>NUCLEOTIDE SEQUENCE [LARGE SCALE GENOMIC DNA]</scope>
    <source>
        <strain evidence="2 3">DJ57</strain>
    </source>
</reference>
<proteinExistence type="predicted"/>
<accession>A0A1V9FVN7</accession>
<comment type="caution">
    <text evidence="2">The sequence shown here is derived from an EMBL/GenBank/DDBJ whole genome shotgun (WGS) entry which is preliminary data.</text>
</comment>
<evidence type="ECO:0000313" key="2">
    <source>
        <dbReference type="EMBL" id="OQP62390.1"/>
    </source>
</evidence>
<name>A0A1V9FVN7_9BACT</name>
<dbReference type="PANTHER" id="PTHR36394:SF1">
    <property type="entry name" value="OS01G0277700 PROTEIN"/>
    <property type="match status" value="1"/>
</dbReference>
<evidence type="ECO:0000313" key="3">
    <source>
        <dbReference type="Proteomes" id="UP000192796"/>
    </source>
</evidence>
<dbReference type="STRING" id="1703345.A3860_28960"/>
<protein>
    <recommendedName>
        <fullName evidence="4">Urease accessory protein UreH-like transmembrane domain-containing protein</fullName>
    </recommendedName>
</protein>
<dbReference type="PANTHER" id="PTHR36394">
    <property type="entry name" value="OS01G0277700 PROTEIN"/>
    <property type="match status" value="1"/>
</dbReference>
<feature type="transmembrane region" description="Helical" evidence="1">
    <location>
        <begin position="212"/>
        <end position="231"/>
    </location>
</feature>
<keyword evidence="1" id="KW-0472">Membrane</keyword>
<evidence type="ECO:0008006" key="4">
    <source>
        <dbReference type="Google" id="ProtNLM"/>
    </source>
</evidence>
<feature type="transmembrane region" description="Helical" evidence="1">
    <location>
        <begin position="172"/>
        <end position="200"/>
    </location>
</feature>
<sequence>MLTELQILMLTATGIACLHTLTGPDHYLPFIAIAKARGWRFGKTMLWTLLCGCGHVWSSVLLGLGGAALGWSLSKINWLEHIRGGLAGWVLLSFGLIYGIWGWRRAYQKKAHKHFDTYEDGSLYVYEHKHGETVRPTERYKVTPWVLFIIFLLGPCEPMIPLLYFPAAQNNWWGMFLLILVYTFFTLATMVVMVILGYYGISFLKTEKLERYVHALGGLSLFICGAGMVFMGW</sequence>
<dbReference type="EMBL" id="LVYD01000051">
    <property type="protein sequence ID" value="OQP62390.1"/>
    <property type="molecule type" value="Genomic_DNA"/>
</dbReference>
<evidence type="ECO:0000256" key="1">
    <source>
        <dbReference type="SAM" id="Phobius"/>
    </source>
</evidence>
<gene>
    <name evidence="2" type="ORF">A3860_28960</name>
</gene>
<organism evidence="2 3">
    <name type="scientific">Niastella vici</name>
    <dbReference type="NCBI Taxonomy" id="1703345"/>
    <lineage>
        <taxon>Bacteria</taxon>
        <taxon>Pseudomonadati</taxon>
        <taxon>Bacteroidota</taxon>
        <taxon>Chitinophagia</taxon>
        <taxon>Chitinophagales</taxon>
        <taxon>Chitinophagaceae</taxon>
        <taxon>Niastella</taxon>
    </lineage>
</organism>
<keyword evidence="1" id="KW-0812">Transmembrane</keyword>
<keyword evidence="3" id="KW-1185">Reference proteome</keyword>
<keyword evidence="1" id="KW-1133">Transmembrane helix</keyword>
<feature type="transmembrane region" description="Helical" evidence="1">
    <location>
        <begin position="86"/>
        <end position="103"/>
    </location>
</feature>
<feature type="transmembrane region" description="Helical" evidence="1">
    <location>
        <begin position="45"/>
        <end position="74"/>
    </location>
</feature>
<dbReference type="Proteomes" id="UP000192796">
    <property type="component" value="Unassembled WGS sequence"/>
</dbReference>
<dbReference type="OrthoDB" id="9782403at2"/>